<dbReference type="Gene3D" id="1.10.10.10">
    <property type="entry name" value="Winged helix-like DNA-binding domain superfamily/Winged helix DNA-binding domain"/>
    <property type="match status" value="1"/>
</dbReference>
<name>A0A853EVC3_9MICO</name>
<dbReference type="GO" id="GO:0003700">
    <property type="term" value="F:DNA-binding transcription factor activity"/>
    <property type="evidence" value="ECO:0007669"/>
    <property type="project" value="InterPro"/>
</dbReference>
<feature type="domain" description="HTH marR-type" evidence="1">
    <location>
        <begin position="21"/>
        <end position="157"/>
    </location>
</feature>
<dbReference type="InterPro" id="IPR036390">
    <property type="entry name" value="WH_DNA-bd_sf"/>
</dbReference>
<dbReference type="PANTHER" id="PTHR33164:SF43">
    <property type="entry name" value="HTH-TYPE TRANSCRIPTIONAL REPRESSOR YETL"/>
    <property type="match status" value="1"/>
</dbReference>
<dbReference type="Proteomes" id="UP000561011">
    <property type="component" value="Unassembled WGS sequence"/>
</dbReference>
<dbReference type="AlphaFoldDB" id="A0A853EVC3"/>
<gene>
    <name evidence="2" type="ORF">HZZ10_04855</name>
</gene>
<dbReference type="InterPro" id="IPR000835">
    <property type="entry name" value="HTH_MarR-typ"/>
</dbReference>
<protein>
    <submittedName>
        <fullName evidence="2">MarR family transcriptional regulator</fullName>
    </submittedName>
</protein>
<dbReference type="SMART" id="SM00347">
    <property type="entry name" value="HTH_MARR"/>
    <property type="match status" value="1"/>
</dbReference>
<dbReference type="PANTHER" id="PTHR33164">
    <property type="entry name" value="TRANSCRIPTIONAL REGULATOR, MARR FAMILY"/>
    <property type="match status" value="1"/>
</dbReference>
<dbReference type="GO" id="GO:0006950">
    <property type="term" value="P:response to stress"/>
    <property type="evidence" value="ECO:0007669"/>
    <property type="project" value="TreeGrafter"/>
</dbReference>
<dbReference type="Pfam" id="PF12802">
    <property type="entry name" value="MarR_2"/>
    <property type="match status" value="1"/>
</dbReference>
<evidence type="ECO:0000259" key="1">
    <source>
        <dbReference type="PROSITE" id="PS50995"/>
    </source>
</evidence>
<dbReference type="InterPro" id="IPR036388">
    <property type="entry name" value="WH-like_DNA-bd_sf"/>
</dbReference>
<reference evidence="2 3" key="1">
    <citation type="submission" date="2020-07" db="EMBL/GenBank/DDBJ databases">
        <title>MOT database genomes.</title>
        <authorList>
            <person name="Joseph S."/>
            <person name="Aduse-Opoku J."/>
            <person name="Hashim A."/>
            <person name="Wade W."/>
            <person name="Curtis M."/>
        </authorList>
    </citation>
    <scope>NUCLEOTIDE SEQUENCE [LARGE SCALE GENOMIC DNA]</scope>
    <source>
        <strain evidence="2 3">DSM 100099</strain>
    </source>
</reference>
<comment type="caution">
    <text evidence="2">The sequence shown here is derived from an EMBL/GenBank/DDBJ whole genome shotgun (WGS) entry which is preliminary data.</text>
</comment>
<accession>A0A853EVC3</accession>
<dbReference type="InterPro" id="IPR039422">
    <property type="entry name" value="MarR/SlyA-like"/>
</dbReference>
<dbReference type="PROSITE" id="PS50995">
    <property type="entry name" value="HTH_MARR_2"/>
    <property type="match status" value="1"/>
</dbReference>
<proteinExistence type="predicted"/>
<sequence>MTPSEQTDDGPGYWYDNSDSVVEILHALRRFRQSDQGMRRRMSADMGMNETDMQALQFVVISTSNGEHATPRALSKFLGISSASTTKLLDRLSASDFLERHPHPTDRRGLVITATQHAHDELHARMTGMHRALRELAEKVPPASRRAVVDFLLSVSSHLETEGGVKAEPGTAGPTSVEAVAALGSVD</sequence>
<dbReference type="SUPFAM" id="SSF46785">
    <property type="entry name" value="Winged helix' DNA-binding domain"/>
    <property type="match status" value="1"/>
</dbReference>
<dbReference type="EMBL" id="JACBYE010000007">
    <property type="protein sequence ID" value="NYS92858.1"/>
    <property type="molecule type" value="Genomic_DNA"/>
</dbReference>
<keyword evidence="3" id="KW-1185">Reference proteome</keyword>
<dbReference type="RefSeq" id="WP_179912642.1">
    <property type="nucleotide sequence ID" value="NZ_JACBYE010000007.1"/>
</dbReference>
<organism evidence="2 3">
    <name type="scientific">Sanguibacter inulinus</name>
    <dbReference type="NCBI Taxonomy" id="60922"/>
    <lineage>
        <taxon>Bacteria</taxon>
        <taxon>Bacillati</taxon>
        <taxon>Actinomycetota</taxon>
        <taxon>Actinomycetes</taxon>
        <taxon>Micrococcales</taxon>
        <taxon>Sanguibacteraceae</taxon>
        <taxon>Sanguibacter</taxon>
    </lineage>
</organism>
<evidence type="ECO:0000313" key="2">
    <source>
        <dbReference type="EMBL" id="NYS92858.1"/>
    </source>
</evidence>
<evidence type="ECO:0000313" key="3">
    <source>
        <dbReference type="Proteomes" id="UP000561011"/>
    </source>
</evidence>